<evidence type="ECO:0000313" key="3">
    <source>
        <dbReference type="EMBL" id="CUV42936.1"/>
    </source>
</evidence>
<sequence>MTFRFDEGLQVYLHRDAVDFRKSINGLAVLVERAMGLDPFAAAVYVFRNRRADRIKILGWDRNGFWLLLKRLEQDRFAWPRQAAVATLSVEQLHWLLQGIDIEAMQRHPRRAYHRAA</sequence>
<reference evidence="3" key="1">
    <citation type="submission" date="2015-10" db="EMBL/GenBank/DDBJ databases">
        <authorList>
            <person name="Gilbert D.G."/>
        </authorList>
    </citation>
    <scope>NUCLEOTIDE SEQUENCE</scope>
    <source>
        <strain evidence="3">Phyl III-seqv23</strain>
    </source>
</reference>
<dbReference type="EMBL" id="LN899822">
    <property type="protein sequence ID" value="CUV62662.1"/>
    <property type="molecule type" value="Genomic_DNA"/>
</dbReference>
<evidence type="ECO:0000313" key="1">
    <source>
        <dbReference type="EMBL" id="CUV26193.1"/>
    </source>
</evidence>
<dbReference type="Pfam" id="PF05717">
    <property type="entry name" value="TnpB_IS66"/>
    <property type="match status" value="1"/>
</dbReference>
<proteinExistence type="predicted"/>
<dbReference type="AlphaFoldDB" id="A0A0S4W872"/>
<dbReference type="EMBL" id="LN899825">
    <property type="protein sequence ID" value="CUV37342.1"/>
    <property type="molecule type" value="Genomic_DNA"/>
</dbReference>
<accession>A0A0S4W872</accession>
<evidence type="ECO:0000313" key="4">
    <source>
        <dbReference type="EMBL" id="CUV62662.1"/>
    </source>
</evidence>
<dbReference type="EMBL" id="LN899823">
    <property type="protein sequence ID" value="CUV26193.1"/>
    <property type="molecule type" value="Genomic_DNA"/>
</dbReference>
<dbReference type="NCBIfam" id="NF033819">
    <property type="entry name" value="IS66_TnpB"/>
    <property type="match status" value="1"/>
</dbReference>
<gene>
    <name evidence="4" type="ORF">RD1301_v1_2520006</name>
    <name evidence="1" type="ORF">RUN1744_v1_1280002</name>
    <name evidence="2" type="ORF">TD1301_v1_3240002</name>
    <name evidence="3" type="ORF">TF3108_v1_1780008</name>
</gene>
<dbReference type="PANTHER" id="PTHR36455:SF1">
    <property type="entry name" value="BLR8292 PROTEIN"/>
    <property type="match status" value="1"/>
</dbReference>
<dbReference type="InterPro" id="IPR008878">
    <property type="entry name" value="Transposase_IS66_Orf2"/>
</dbReference>
<organism evidence="3">
    <name type="scientific">Ralstonia solanacearum</name>
    <name type="common">Pseudomonas solanacearum</name>
    <dbReference type="NCBI Taxonomy" id="305"/>
    <lineage>
        <taxon>Bacteria</taxon>
        <taxon>Pseudomonadati</taxon>
        <taxon>Pseudomonadota</taxon>
        <taxon>Betaproteobacteria</taxon>
        <taxon>Burkholderiales</taxon>
        <taxon>Burkholderiaceae</taxon>
        <taxon>Ralstonia</taxon>
        <taxon>Ralstonia solanacearum species complex</taxon>
    </lineage>
</organism>
<dbReference type="PANTHER" id="PTHR36455">
    <property type="match status" value="1"/>
</dbReference>
<dbReference type="EMBL" id="LN899826">
    <property type="protein sequence ID" value="CUV42936.1"/>
    <property type="molecule type" value="Genomic_DNA"/>
</dbReference>
<name>A0A0S4W872_RALSL</name>
<evidence type="ECO:0000313" key="2">
    <source>
        <dbReference type="EMBL" id="CUV37342.1"/>
    </source>
</evidence>
<protein>
    <submittedName>
        <fullName evidence="3">Mobile element protein</fullName>
    </submittedName>
</protein>